<protein>
    <recommendedName>
        <fullName evidence="4">Tetratricopeptide repeat protein</fullName>
    </recommendedName>
</protein>
<gene>
    <name evidence="2" type="ORF">L2716_10390</name>
</gene>
<dbReference type="Pfam" id="PF13181">
    <property type="entry name" value="TPR_8"/>
    <property type="match status" value="1"/>
</dbReference>
<comment type="caution">
    <text evidence="2">The sequence shown here is derived from an EMBL/GenBank/DDBJ whole genome shotgun (WGS) entry which is preliminary data.</text>
</comment>
<sequence length="355" mass="40801">MEKDHKGPRDSKIVYFPNLTAKLVNKGMSALKQKKFKESLNYFQQLIEMEPDHPQGNIGVVLSLVELGQLEDAKVKCDEILKKDIGEYYDVLQIYISILIQLGDYEDVVEILEAVIQEQSLPPQMAENFYQLLYFSRKMAEDESQGLDVKNEIPESVSPTDLNNLESQLKSGDSKQQWQAVQSIEMPDHPEIREQLKRYLTYPDGNPSLKTIVLQMLKDGPAHETVNVHKFGKSIDIHTGDLEDIPEGQFYRLVKKIIVHELEQNNPTLLEMAVQIWDHYLFMVYPFQPEPLNEQLWAVAVLEVAHRLNGLEFDGDELQIAFSLDEQTVEEVVEKILEIERISVKDIGLPDDQPN</sequence>
<keyword evidence="1" id="KW-0802">TPR repeat</keyword>
<evidence type="ECO:0008006" key="4">
    <source>
        <dbReference type="Google" id="ProtNLM"/>
    </source>
</evidence>
<evidence type="ECO:0000313" key="2">
    <source>
        <dbReference type="EMBL" id="MCF6138133.1"/>
    </source>
</evidence>
<evidence type="ECO:0000313" key="3">
    <source>
        <dbReference type="Proteomes" id="UP001649381"/>
    </source>
</evidence>
<proteinExistence type="predicted"/>
<name>A0ABS9GZG0_9BACL</name>
<feature type="repeat" description="TPR" evidence="1">
    <location>
        <begin position="20"/>
        <end position="53"/>
    </location>
</feature>
<dbReference type="Gene3D" id="1.25.40.10">
    <property type="entry name" value="Tetratricopeptide repeat domain"/>
    <property type="match status" value="1"/>
</dbReference>
<dbReference type="RefSeq" id="WP_236334313.1">
    <property type="nucleotide sequence ID" value="NZ_JAKIJS010000001.1"/>
</dbReference>
<reference evidence="2 3" key="1">
    <citation type="submission" date="2022-01" db="EMBL/GenBank/DDBJ databases">
        <title>Alkalihalobacillus sp. EGI L200015, a novel bacterium isolated from a salt lake sediment.</title>
        <authorList>
            <person name="Gao L."/>
            <person name="Fang B.-Z."/>
            <person name="Li W.-J."/>
        </authorList>
    </citation>
    <scope>NUCLEOTIDE SEQUENCE [LARGE SCALE GENOMIC DNA]</scope>
    <source>
        <strain evidence="2 3">KCTC 12718</strain>
    </source>
</reference>
<dbReference type="SUPFAM" id="SSF48452">
    <property type="entry name" value="TPR-like"/>
    <property type="match status" value="1"/>
</dbReference>
<dbReference type="InterPro" id="IPR011990">
    <property type="entry name" value="TPR-like_helical_dom_sf"/>
</dbReference>
<dbReference type="Proteomes" id="UP001649381">
    <property type="component" value="Unassembled WGS sequence"/>
</dbReference>
<dbReference type="PROSITE" id="PS50005">
    <property type="entry name" value="TPR"/>
    <property type="match status" value="1"/>
</dbReference>
<dbReference type="SUPFAM" id="SSF116965">
    <property type="entry name" value="Hypothetical protein MPN330"/>
    <property type="match status" value="1"/>
</dbReference>
<evidence type="ECO:0000256" key="1">
    <source>
        <dbReference type="PROSITE-ProRule" id="PRU00339"/>
    </source>
</evidence>
<accession>A0ABS9GZG0</accession>
<dbReference type="EMBL" id="JAKIJS010000001">
    <property type="protein sequence ID" value="MCF6138133.1"/>
    <property type="molecule type" value="Genomic_DNA"/>
</dbReference>
<organism evidence="2 3">
    <name type="scientific">Pseudalkalibacillus berkeleyi</name>
    <dbReference type="NCBI Taxonomy" id="1069813"/>
    <lineage>
        <taxon>Bacteria</taxon>
        <taxon>Bacillati</taxon>
        <taxon>Bacillota</taxon>
        <taxon>Bacilli</taxon>
        <taxon>Bacillales</taxon>
        <taxon>Fictibacillaceae</taxon>
        <taxon>Pseudalkalibacillus</taxon>
    </lineage>
</organism>
<dbReference type="InterPro" id="IPR019734">
    <property type="entry name" value="TPR_rpt"/>
</dbReference>
<keyword evidence="3" id="KW-1185">Reference proteome</keyword>